<evidence type="ECO:0000313" key="9">
    <source>
        <dbReference type="EMBL" id="KXJ89800.1"/>
    </source>
</evidence>
<dbReference type="EMBL" id="KQ964254">
    <property type="protein sequence ID" value="KXJ89800.1"/>
    <property type="molecule type" value="Genomic_DNA"/>
</dbReference>
<dbReference type="PRINTS" id="PR00463">
    <property type="entry name" value="EP450I"/>
</dbReference>
<dbReference type="InterPro" id="IPR050121">
    <property type="entry name" value="Cytochrome_P450_monoxygenase"/>
</dbReference>
<evidence type="ECO:0000256" key="1">
    <source>
        <dbReference type="ARBA" id="ARBA00001971"/>
    </source>
</evidence>
<reference evidence="10" key="1">
    <citation type="submission" date="2016-02" db="EMBL/GenBank/DDBJ databases">
        <title>Draft genome sequence of Microdochium bolleyi, a fungal endophyte of beachgrass.</title>
        <authorList>
            <consortium name="DOE Joint Genome Institute"/>
            <person name="David A.S."/>
            <person name="May G."/>
            <person name="Haridas S."/>
            <person name="Lim J."/>
            <person name="Wang M."/>
            <person name="Labutti K."/>
            <person name="Lipzen A."/>
            <person name="Barry K."/>
            <person name="Grigoriev I.V."/>
        </authorList>
    </citation>
    <scope>NUCLEOTIDE SEQUENCE [LARGE SCALE GENOMIC DNA]</scope>
    <source>
        <strain evidence="10">J235TASD1</strain>
    </source>
</reference>
<dbReference type="InterPro" id="IPR017972">
    <property type="entry name" value="Cyt_P450_CS"/>
</dbReference>
<dbReference type="GO" id="GO:0016705">
    <property type="term" value="F:oxidoreductase activity, acting on paired donors, with incorporation or reduction of molecular oxygen"/>
    <property type="evidence" value="ECO:0007669"/>
    <property type="project" value="InterPro"/>
</dbReference>
<dbReference type="PANTHER" id="PTHR24305">
    <property type="entry name" value="CYTOCHROME P450"/>
    <property type="match status" value="1"/>
</dbReference>
<dbReference type="InterPro" id="IPR002401">
    <property type="entry name" value="Cyt_P450_E_grp-I"/>
</dbReference>
<dbReference type="InterPro" id="IPR001128">
    <property type="entry name" value="Cyt_P450"/>
</dbReference>
<evidence type="ECO:0000256" key="5">
    <source>
        <dbReference type="ARBA" id="ARBA00023004"/>
    </source>
</evidence>
<evidence type="ECO:0000256" key="7">
    <source>
        <dbReference type="RuleBase" id="RU000461"/>
    </source>
</evidence>
<name>A0A136IXS7_9PEZI</name>
<organism evidence="9 10">
    <name type="scientific">Microdochium bolleyi</name>
    <dbReference type="NCBI Taxonomy" id="196109"/>
    <lineage>
        <taxon>Eukaryota</taxon>
        <taxon>Fungi</taxon>
        <taxon>Dikarya</taxon>
        <taxon>Ascomycota</taxon>
        <taxon>Pezizomycotina</taxon>
        <taxon>Sordariomycetes</taxon>
        <taxon>Xylariomycetidae</taxon>
        <taxon>Xylariales</taxon>
        <taxon>Microdochiaceae</taxon>
        <taxon>Microdochium</taxon>
    </lineage>
</organism>
<evidence type="ECO:0000256" key="8">
    <source>
        <dbReference type="SAM" id="Phobius"/>
    </source>
</evidence>
<accession>A0A136IXS7</accession>
<dbReference type="GO" id="GO:0004497">
    <property type="term" value="F:monooxygenase activity"/>
    <property type="evidence" value="ECO:0007669"/>
    <property type="project" value="UniProtKB-KW"/>
</dbReference>
<keyword evidence="7" id="KW-0503">Monooxygenase</keyword>
<evidence type="ECO:0000256" key="2">
    <source>
        <dbReference type="ARBA" id="ARBA00010617"/>
    </source>
</evidence>
<keyword evidence="5 6" id="KW-0408">Iron</keyword>
<gene>
    <name evidence="9" type="ORF">Micbo1qcDRAFT_136912</name>
</gene>
<dbReference type="PRINTS" id="PR00385">
    <property type="entry name" value="P450"/>
</dbReference>
<feature type="binding site" description="axial binding residue" evidence="6">
    <location>
        <position position="522"/>
    </location>
    <ligand>
        <name>heme</name>
        <dbReference type="ChEBI" id="CHEBI:30413"/>
    </ligand>
    <ligandPart>
        <name>Fe</name>
        <dbReference type="ChEBI" id="CHEBI:18248"/>
    </ligandPart>
</feature>
<evidence type="ECO:0000313" key="10">
    <source>
        <dbReference type="Proteomes" id="UP000070501"/>
    </source>
</evidence>
<keyword evidence="8" id="KW-0812">Transmembrane</keyword>
<dbReference type="STRING" id="196109.A0A136IXS7"/>
<feature type="transmembrane region" description="Helical" evidence="8">
    <location>
        <begin position="38"/>
        <end position="62"/>
    </location>
</feature>
<keyword evidence="7" id="KW-0560">Oxidoreductase</keyword>
<proteinExistence type="inferred from homology"/>
<dbReference type="OrthoDB" id="1470350at2759"/>
<comment type="similarity">
    <text evidence="2 7">Belongs to the cytochrome P450 family.</text>
</comment>
<keyword evidence="10" id="KW-1185">Reference proteome</keyword>
<evidence type="ECO:0000256" key="4">
    <source>
        <dbReference type="ARBA" id="ARBA00022723"/>
    </source>
</evidence>
<keyword evidence="3 6" id="KW-0349">Heme</keyword>
<dbReference type="InParanoid" id="A0A136IXS7"/>
<keyword evidence="4 6" id="KW-0479">Metal-binding</keyword>
<keyword evidence="8" id="KW-1133">Transmembrane helix</keyword>
<feature type="transmembrane region" description="Helical" evidence="8">
    <location>
        <begin position="12"/>
        <end position="31"/>
    </location>
</feature>
<evidence type="ECO:0000256" key="6">
    <source>
        <dbReference type="PIRSR" id="PIRSR602401-1"/>
    </source>
</evidence>
<dbReference type="CDD" id="cd11059">
    <property type="entry name" value="CYP_fungal"/>
    <property type="match status" value="1"/>
</dbReference>
<comment type="cofactor">
    <cofactor evidence="1 6">
        <name>heme</name>
        <dbReference type="ChEBI" id="CHEBI:30413"/>
    </cofactor>
</comment>
<dbReference type="PROSITE" id="PS00086">
    <property type="entry name" value="CYTOCHROME_P450"/>
    <property type="match status" value="1"/>
</dbReference>
<keyword evidence="8" id="KW-0472">Membrane</keyword>
<dbReference type="InterPro" id="IPR036396">
    <property type="entry name" value="Cyt_P450_sf"/>
</dbReference>
<dbReference type="GO" id="GO:0020037">
    <property type="term" value="F:heme binding"/>
    <property type="evidence" value="ECO:0007669"/>
    <property type="project" value="InterPro"/>
</dbReference>
<dbReference type="SUPFAM" id="SSF48264">
    <property type="entry name" value="Cytochrome P450"/>
    <property type="match status" value="1"/>
</dbReference>
<dbReference type="GO" id="GO:0005506">
    <property type="term" value="F:iron ion binding"/>
    <property type="evidence" value="ECO:0007669"/>
    <property type="project" value="InterPro"/>
</dbReference>
<dbReference type="AlphaFoldDB" id="A0A136IXS7"/>
<dbReference type="PANTHER" id="PTHR24305:SF166">
    <property type="entry name" value="CYTOCHROME P450 12A4, MITOCHONDRIAL-RELATED"/>
    <property type="match status" value="1"/>
</dbReference>
<dbReference type="Pfam" id="PF00067">
    <property type="entry name" value="p450"/>
    <property type="match status" value="1"/>
</dbReference>
<dbReference type="Proteomes" id="UP000070501">
    <property type="component" value="Unassembled WGS sequence"/>
</dbReference>
<evidence type="ECO:0000256" key="3">
    <source>
        <dbReference type="ARBA" id="ARBA00022617"/>
    </source>
</evidence>
<protein>
    <submittedName>
        <fullName evidence="9">Cytochrome P450</fullName>
    </submittedName>
</protein>
<dbReference type="Gene3D" id="1.10.630.10">
    <property type="entry name" value="Cytochrome P450"/>
    <property type="match status" value="1"/>
</dbReference>
<sequence>MFIFTLLEARFRAAYLAATPFLLQLVLYPAVLSPSSRLLLAFVELYTTIACILVVALFYQLVLYPAYLSPLSRLPQPHWSCSVSSAWILWVRFSGRENRTLHALHCKYGPVVRIGPAEVSVNSLEAVKTVYQGGFDKHAWYDVFNNYGVPNTFSSRLAKHHSVRKRIVSNVYSKSYIATSPAAAAQADVIVNDRLMPLLHKSTAHEQKLQGIDVHSLFCAVAMDFITSYCFGVPRSSNFIQDKNYRDHWLKLYMTRKGYGFFEQELPFLASVVRRTGLSLTPAWVRAANQELEKWCKNKSDAAVQSLRRSDFSAAGQVSHEPVVVRSILSGIDREDQNQGEDSLLHATAIRQPELSVASEVLDHVLAGQETTGVSMTYLSWHLSQSLDLQSQLRQELRSEFPGLVSNELHDEQDRARISMPNEKQLDALPILHAVIMETVRLYSPAGGPEPRIVPQPSCFVAGHDIPGGTRISASVYNRHRDETAYPDPLKWDHTRWLKTGSCQSETANRHFWGFSSGGRMCLGSNFAVHEMKLTVAAIWANYTSHIVDDVGIEQTDAYTGHPKSNSLHLRFELAK</sequence>